<dbReference type="EMBL" id="CM001219">
    <property type="protein sequence ID" value="KEH34849.1"/>
    <property type="molecule type" value="Genomic_DNA"/>
</dbReference>
<evidence type="ECO:0000313" key="2">
    <source>
        <dbReference type="EMBL" id="KEH34849.1"/>
    </source>
</evidence>
<evidence type="ECO:0000313" key="4">
    <source>
        <dbReference type="Proteomes" id="UP000002051"/>
    </source>
</evidence>
<feature type="compositionally biased region" description="Basic and acidic residues" evidence="1">
    <location>
        <begin position="1"/>
        <end position="11"/>
    </location>
</feature>
<dbReference type="Proteomes" id="UP000002051">
    <property type="component" value="Chromosome 3"/>
</dbReference>
<keyword evidence="4" id="KW-1185">Reference proteome</keyword>
<organism evidence="2 4">
    <name type="scientific">Medicago truncatula</name>
    <name type="common">Barrel medic</name>
    <name type="synonym">Medicago tribuloides</name>
    <dbReference type="NCBI Taxonomy" id="3880"/>
    <lineage>
        <taxon>Eukaryota</taxon>
        <taxon>Viridiplantae</taxon>
        <taxon>Streptophyta</taxon>
        <taxon>Embryophyta</taxon>
        <taxon>Tracheophyta</taxon>
        <taxon>Spermatophyta</taxon>
        <taxon>Magnoliopsida</taxon>
        <taxon>eudicotyledons</taxon>
        <taxon>Gunneridae</taxon>
        <taxon>Pentapetalae</taxon>
        <taxon>rosids</taxon>
        <taxon>fabids</taxon>
        <taxon>Fabales</taxon>
        <taxon>Fabaceae</taxon>
        <taxon>Papilionoideae</taxon>
        <taxon>50 kb inversion clade</taxon>
        <taxon>NPAAA clade</taxon>
        <taxon>Hologalegina</taxon>
        <taxon>IRL clade</taxon>
        <taxon>Trifolieae</taxon>
        <taxon>Medicago</taxon>
    </lineage>
</organism>
<sequence>MESLKAEKPTEKSGNSQSSGQVKKEDAAKTSGITPKARASKASSSKQKITSET</sequence>
<dbReference type="EnsemblPlants" id="KEH34849">
    <property type="protein sequence ID" value="KEH34849"/>
    <property type="gene ID" value="MTR_3g073005"/>
</dbReference>
<accession>A0A072UYK4</accession>
<reference evidence="2 4" key="1">
    <citation type="journal article" date="2011" name="Nature">
        <title>The Medicago genome provides insight into the evolution of rhizobial symbioses.</title>
        <authorList>
            <person name="Young N.D."/>
            <person name="Debelle F."/>
            <person name="Oldroyd G.E."/>
            <person name="Geurts R."/>
            <person name="Cannon S.B."/>
            <person name="Udvardi M.K."/>
            <person name="Benedito V.A."/>
            <person name="Mayer K.F."/>
            <person name="Gouzy J."/>
            <person name="Schoof H."/>
            <person name="Van de Peer Y."/>
            <person name="Proost S."/>
            <person name="Cook D.R."/>
            <person name="Meyers B.C."/>
            <person name="Spannagl M."/>
            <person name="Cheung F."/>
            <person name="De Mita S."/>
            <person name="Krishnakumar V."/>
            <person name="Gundlach H."/>
            <person name="Zhou S."/>
            <person name="Mudge J."/>
            <person name="Bharti A.K."/>
            <person name="Murray J.D."/>
            <person name="Naoumkina M.A."/>
            <person name="Rosen B."/>
            <person name="Silverstein K.A."/>
            <person name="Tang H."/>
            <person name="Rombauts S."/>
            <person name="Zhao P.X."/>
            <person name="Zhou P."/>
            <person name="Barbe V."/>
            <person name="Bardou P."/>
            <person name="Bechner M."/>
            <person name="Bellec A."/>
            <person name="Berger A."/>
            <person name="Berges H."/>
            <person name="Bidwell S."/>
            <person name="Bisseling T."/>
            <person name="Choisne N."/>
            <person name="Couloux A."/>
            <person name="Denny R."/>
            <person name="Deshpande S."/>
            <person name="Dai X."/>
            <person name="Doyle J.J."/>
            <person name="Dudez A.M."/>
            <person name="Farmer A.D."/>
            <person name="Fouteau S."/>
            <person name="Franken C."/>
            <person name="Gibelin C."/>
            <person name="Gish J."/>
            <person name="Goldstein S."/>
            <person name="Gonzalez A.J."/>
            <person name="Green P.J."/>
            <person name="Hallab A."/>
            <person name="Hartog M."/>
            <person name="Hua A."/>
            <person name="Humphray S.J."/>
            <person name="Jeong D.H."/>
            <person name="Jing Y."/>
            <person name="Jocker A."/>
            <person name="Kenton S.M."/>
            <person name="Kim D.J."/>
            <person name="Klee K."/>
            <person name="Lai H."/>
            <person name="Lang C."/>
            <person name="Lin S."/>
            <person name="Macmil S.L."/>
            <person name="Magdelenat G."/>
            <person name="Matthews L."/>
            <person name="McCorrison J."/>
            <person name="Monaghan E.L."/>
            <person name="Mun J.H."/>
            <person name="Najar F.Z."/>
            <person name="Nicholson C."/>
            <person name="Noirot C."/>
            <person name="O'Bleness M."/>
            <person name="Paule C.R."/>
            <person name="Poulain J."/>
            <person name="Prion F."/>
            <person name="Qin B."/>
            <person name="Qu C."/>
            <person name="Retzel E.F."/>
            <person name="Riddle C."/>
            <person name="Sallet E."/>
            <person name="Samain S."/>
            <person name="Samson N."/>
            <person name="Sanders I."/>
            <person name="Saurat O."/>
            <person name="Scarpelli C."/>
            <person name="Schiex T."/>
            <person name="Segurens B."/>
            <person name="Severin A.J."/>
            <person name="Sherrier D.J."/>
            <person name="Shi R."/>
            <person name="Sims S."/>
            <person name="Singer S.R."/>
            <person name="Sinharoy S."/>
            <person name="Sterck L."/>
            <person name="Viollet A."/>
            <person name="Wang B.B."/>
            <person name="Wang K."/>
            <person name="Wang M."/>
            <person name="Wang X."/>
            <person name="Warfsmann J."/>
            <person name="Weissenbach J."/>
            <person name="White D.D."/>
            <person name="White J.D."/>
            <person name="Wiley G.B."/>
            <person name="Wincker P."/>
            <person name="Xing Y."/>
            <person name="Yang L."/>
            <person name="Yao Z."/>
            <person name="Ying F."/>
            <person name="Zhai J."/>
            <person name="Zhou L."/>
            <person name="Zuber A."/>
            <person name="Denarie J."/>
            <person name="Dixon R.A."/>
            <person name="May G.D."/>
            <person name="Schwartz D.C."/>
            <person name="Rogers J."/>
            <person name="Quetier F."/>
            <person name="Town C.D."/>
            <person name="Roe B.A."/>
        </authorList>
    </citation>
    <scope>NUCLEOTIDE SEQUENCE [LARGE SCALE GENOMIC DNA]</scope>
    <source>
        <strain evidence="2">A17</strain>
        <strain evidence="3 4">cv. Jemalong A17</strain>
    </source>
</reference>
<evidence type="ECO:0000313" key="3">
    <source>
        <dbReference type="EnsemblPlants" id="KEH34849"/>
    </source>
</evidence>
<dbReference type="HOGENOM" id="CLU_205510_0_0_1"/>
<feature type="compositionally biased region" description="Low complexity" evidence="1">
    <location>
        <begin position="36"/>
        <end position="53"/>
    </location>
</feature>
<proteinExistence type="predicted"/>
<reference evidence="2 4" key="2">
    <citation type="journal article" date="2014" name="BMC Genomics">
        <title>An improved genome release (version Mt4.0) for the model legume Medicago truncatula.</title>
        <authorList>
            <person name="Tang H."/>
            <person name="Krishnakumar V."/>
            <person name="Bidwell S."/>
            <person name="Rosen B."/>
            <person name="Chan A."/>
            <person name="Zhou S."/>
            <person name="Gentzbittel L."/>
            <person name="Childs K.L."/>
            <person name="Yandell M."/>
            <person name="Gundlach H."/>
            <person name="Mayer K.F."/>
            <person name="Schwartz D.C."/>
            <person name="Town C.D."/>
        </authorList>
    </citation>
    <scope>GENOME REANNOTATION</scope>
    <source>
        <strain evidence="2">A17</strain>
        <strain evidence="3 4">cv. Jemalong A17</strain>
    </source>
</reference>
<reference evidence="3" key="3">
    <citation type="submission" date="2015-04" db="UniProtKB">
        <authorList>
            <consortium name="EnsemblPlants"/>
        </authorList>
    </citation>
    <scope>IDENTIFICATION</scope>
    <source>
        <strain evidence="3">cv. Jemalong A17</strain>
    </source>
</reference>
<gene>
    <name evidence="2" type="ordered locus">MTR_3g073005</name>
</gene>
<feature type="compositionally biased region" description="Polar residues" evidence="1">
    <location>
        <begin position="12"/>
        <end position="21"/>
    </location>
</feature>
<evidence type="ECO:0000256" key="1">
    <source>
        <dbReference type="SAM" id="MobiDB-lite"/>
    </source>
</evidence>
<feature type="region of interest" description="Disordered" evidence="1">
    <location>
        <begin position="1"/>
        <end position="53"/>
    </location>
</feature>
<dbReference type="AlphaFoldDB" id="A0A072UYK4"/>
<name>A0A072UYK4_MEDTR</name>
<protein>
    <submittedName>
        <fullName evidence="2 3">Uncharacterized protein</fullName>
    </submittedName>
</protein>